<dbReference type="AlphaFoldDB" id="A0A1G6C522"/>
<reference evidence="9 10" key="1">
    <citation type="submission" date="2016-10" db="EMBL/GenBank/DDBJ databases">
        <authorList>
            <person name="de Groot N.N."/>
        </authorList>
    </citation>
    <scope>NUCLEOTIDE SEQUENCE [LARGE SCALE GENOMIC DNA]</scope>
    <source>
        <strain evidence="9 10">ATCC 35022</strain>
    </source>
</reference>
<dbReference type="GO" id="GO:0120159">
    <property type="term" value="F:rRNA pseudouridine synthase activity"/>
    <property type="evidence" value="ECO:0007669"/>
    <property type="project" value="UniProtKB-ARBA"/>
</dbReference>
<comment type="similarity">
    <text evidence="2 6">Belongs to the pseudouridine synthase RsuA family.</text>
</comment>
<dbReference type="GO" id="GO:0003723">
    <property type="term" value="F:RNA binding"/>
    <property type="evidence" value="ECO:0007669"/>
    <property type="project" value="UniProtKB-KW"/>
</dbReference>
<dbReference type="PANTHER" id="PTHR47683:SF3">
    <property type="entry name" value="RIBOSOMAL LARGE SUBUNIT PSEUDOURIDINE SYNTHASE B"/>
    <property type="match status" value="1"/>
</dbReference>
<evidence type="ECO:0000313" key="9">
    <source>
        <dbReference type="EMBL" id="SDB27986.1"/>
    </source>
</evidence>
<dbReference type="Pfam" id="PF00849">
    <property type="entry name" value="PseudoU_synth_2"/>
    <property type="match status" value="1"/>
</dbReference>
<dbReference type="GO" id="GO:0000455">
    <property type="term" value="P:enzyme-directed rRNA pseudouridine synthesis"/>
    <property type="evidence" value="ECO:0007669"/>
    <property type="project" value="UniProtKB-ARBA"/>
</dbReference>
<dbReference type="EC" id="5.4.99.-" evidence="6"/>
<dbReference type="InterPro" id="IPR050343">
    <property type="entry name" value="RsuA_PseudoU_synthase"/>
</dbReference>
<protein>
    <recommendedName>
        <fullName evidence="6">Pseudouridine synthase</fullName>
        <ecNumber evidence="6">5.4.99.-</ecNumber>
    </recommendedName>
</protein>
<name>A0A1G6C522_9HYPH</name>
<evidence type="ECO:0000259" key="8">
    <source>
        <dbReference type="SMART" id="SM00363"/>
    </source>
</evidence>
<keyword evidence="3 5" id="KW-0694">RNA-binding</keyword>
<evidence type="ECO:0000256" key="5">
    <source>
        <dbReference type="PROSITE-ProRule" id="PRU00182"/>
    </source>
</evidence>
<accession>A0A1G6C522</accession>
<dbReference type="InterPro" id="IPR018496">
    <property type="entry name" value="PsdUridine_synth_RsuA/RluB_CS"/>
</dbReference>
<dbReference type="SMART" id="SM00363">
    <property type="entry name" value="S4"/>
    <property type="match status" value="1"/>
</dbReference>
<dbReference type="Gene3D" id="3.30.70.1560">
    <property type="entry name" value="Alpha-L RNA-binding motif"/>
    <property type="match status" value="1"/>
</dbReference>
<dbReference type="Pfam" id="PF01479">
    <property type="entry name" value="S4"/>
    <property type="match status" value="1"/>
</dbReference>
<dbReference type="SUPFAM" id="SSF55174">
    <property type="entry name" value="Alpha-L RNA-binding motif"/>
    <property type="match status" value="1"/>
</dbReference>
<feature type="domain" description="RNA-binding S4" evidence="8">
    <location>
        <begin position="14"/>
        <end position="81"/>
    </location>
</feature>
<dbReference type="Proteomes" id="UP000199071">
    <property type="component" value="Unassembled WGS sequence"/>
</dbReference>
<dbReference type="NCBIfam" id="TIGR00093">
    <property type="entry name" value="pseudouridine synthase"/>
    <property type="match status" value="1"/>
</dbReference>
<comment type="catalytic activity">
    <reaction evidence="1">
        <text>a uridine in RNA = a pseudouridine in RNA</text>
        <dbReference type="Rhea" id="RHEA:48348"/>
        <dbReference type="Rhea" id="RHEA-COMP:12068"/>
        <dbReference type="Rhea" id="RHEA-COMP:12069"/>
        <dbReference type="ChEBI" id="CHEBI:65314"/>
        <dbReference type="ChEBI" id="CHEBI:65315"/>
    </reaction>
</comment>
<dbReference type="EMBL" id="FMXQ01000004">
    <property type="protein sequence ID" value="SDB27986.1"/>
    <property type="molecule type" value="Genomic_DNA"/>
</dbReference>
<proteinExistence type="inferred from homology"/>
<feature type="region of interest" description="Disordered" evidence="7">
    <location>
        <begin position="263"/>
        <end position="282"/>
    </location>
</feature>
<dbReference type="SUPFAM" id="SSF55120">
    <property type="entry name" value="Pseudouridine synthase"/>
    <property type="match status" value="1"/>
</dbReference>
<dbReference type="PROSITE" id="PS50889">
    <property type="entry name" value="S4"/>
    <property type="match status" value="1"/>
</dbReference>
<dbReference type="STRING" id="665467.SAMN02982931_02070"/>
<dbReference type="InterPro" id="IPR020094">
    <property type="entry name" value="TruA/RsuA/RluB/E/F_N"/>
</dbReference>
<evidence type="ECO:0000256" key="2">
    <source>
        <dbReference type="ARBA" id="ARBA00008348"/>
    </source>
</evidence>
<dbReference type="FunFam" id="3.10.290.10:FF:000003">
    <property type="entry name" value="Pseudouridine synthase"/>
    <property type="match status" value="1"/>
</dbReference>
<evidence type="ECO:0000256" key="3">
    <source>
        <dbReference type="ARBA" id="ARBA00022884"/>
    </source>
</evidence>
<dbReference type="PANTHER" id="PTHR47683">
    <property type="entry name" value="PSEUDOURIDINE SYNTHASE FAMILY PROTEIN-RELATED"/>
    <property type="match status" value="1"/>
</dbReference>
<sequence>MSADTPESKKPEGERIAKVLARAGLCSRRDAERWIAEGRVELNGRKLTSPAINIGPRDKVIVDGKPLQGRERTRLWLYNKPKGLVTTARDPEGRKTVFDGLPSDLPRVLAVGRLDINTEGLLLLTNDGGLKRVLELPSTGWLRRYRVRAHGIIDQATLDRLKDGVAIDGILYAGVEAVIDRVQGGNVWMTIGLREGKNREIKRILEHLGLATNRLIRMSYGPFQIGDLPEGGVREIRGRILRDQLGEKLAKQANADFAAPLRVAELPPKPATPRKPHARRRR</sequence>
<evidence type="ECO:0000256" key="4">
    <source>
        <dbReference type="ARBA" id="ARBA00023235"/>
    </source>
</evidence>
<dbReference type="InterPro" id="IPR020103">
    <property type="entry name" value="PsdUridine_synth_cat_dom_sf"/>
</dbReference>
<organism evidence="9 10">
    <name type="scientific">Bauldia litoralis</name>
    <dbReference type="NCBI Taxonomy" id="665467"/>
    <lineage>
        <taxon>Bacteria</taxon>
        <taxon>Pseudomonadati</taxon>
        <taxon>Pseudomonadota</taxon>
        <taxon>Alphaproteobacteria</taxon>
        <taxon>Hyphomicrobiales</taxon>
        <taxon>Kaistiaceae</taxon>
        <taxon>Bauldia</taxon>
    </lineage>
</organism>
<dbReference type="Gene3D" id="3.30.70.580">
    <property type="entry name" value="Pseudouridine synthase I, catalytic domain, N-terminal subdomain"/>
    <property type="match status" value="1"/>
</dbReference>
<dbReference type="InterPro" id="IPR006145">
    <property type="entry name" value="PsdUridine_synth_RsuA/RluA"/>
</dbReference>
<feature type="compositionally biased region" description="Basic residues" evidence="7">
    <location>
        <begin position="272"/>
        <end position="282"/>
    </location>
</feature>
<dbReference type="Gene3D" id="3.10.290.10">
    <property type="entry name" value="RNA-binding S4 domain"/>
    <property type="match status" value="1"/>
</dbReference>
<dbReference type="InterPro" id="IPR002942">
    <property type="entry name" value="S4_RNA-bd"/>
</dbReference>
<dbReference type="InterPro" id="IPR042092">
    <property type="entry name" value="PsdUridine_s_RsuA/RluB/E/F_cat"/>
</dbReference>
<evidence type="ECO:0000256" key="7">
    <source>
        <dbReference type="SAM" id="MobiDB-lite"/>
    </source>
</evidence>
<keyword evidence="10" id="KW-1185">Reference proteome</keyword>
<gene>
    <name evidence="9" type="ORF">SAMN02982931_02070</name>
</gene>
<dbReference type="OrthoDB" id="9807213at2"/>
<evidence type="ECO:0000313" key="10">
    <source>
        <dbReference type="Proteomes" id="UP000199071"/>
    </source>
</evidence>
<dbReference type="PROSITE" id="PS01149">
    <property type="entry name" value="PSI_RSU"/>
    <property type="match status" value="1"/>
</dbReference>
<dbReference type="CDD" id="cd00165">
    <property type="entry name" value="S4"/>
    <property type="match status" value="1"/>
</dbReference>
<evidence type="ECO:0000256" key="1">
    <source>
        <dbReference type="ARBA" id="ARBA00000073"/>
    </source>
</evidence>
<evidence type="ECO:0000256" key="6">
    <source>
        <dbReference type="RuleBase" id="RU003887"/>
    </source>
</evidence>
<dbReference type="InterPro" id="IPR000748">
    <property type="entry name" value="PsdUridine_synth_RsuA/RluB/E/F"/>
</dbReference>
<keyword evidence="4 6" id="KW-0413">Isomerase</keyword>
<dbReference type="InterPro" id="IPR036986">
    <property type="entry name" value="S4_RNA-bd_sf"/>
</dbReference>